<protein>
    <submittedName>
        <fullName evidence="1">Cell wall-binding repeat-containing protein</fullName>
    </submittedName>
</protein>
<comment type="caution">
    <text evidence="1">The sequence shown here is derived from an EMBL/GenBank/DDBJ whole genome shotgun (WGS) entry which is preliminary data.</text>
</comment>
<proteinExistence type="predicted"/>
<accession>A0A7K0JZK6</accession>
<dbReference type="AlphaFoldDB" id="A0A7K0JZK6"/>
<gene>
    <name evidence="1" type="ORF">FYJ63_00055</name>
</gene>
<organism evidence="1 2">
    <name type="scientific">Mobiluncus porci</name>
    <dbReference type="NCBI Taxonomy" id="2652278"/>
    <lineage>
        <taxon>Bacteria</taxon>
        <taxon>Bacillati</taxon>
        <taxon>Actinomycetota</taxon>
        <taxon>Actinomycetes</taxon>
        <taxon>Actinomycetales</taxon>
        <taxon>Actinomycetaceae</taxon>
        <taxon>Mobiluncus</taxon>
    </lineage>
</organism>
<dbReference type="InterPro" id="IPR007253">
    <property type="entry name" value="Cell_wall-bd_2"/>
</dbReference>
<reference evidence="1 2" key="1">
    <citation type="submission" date="2019-08" db="EMBL/GenBank/DDBJ databases">
        <title>In-depth cultivation of the pig gut microbiome towards novel bacterial diversity and tailored functional studies.</title>
        <authorList>
            <person name="Wylensek D."/>
            <person name="Hitch T.C.A."/>
            <person name="Clavel T."/>
        </authorList>
    </citation>
    <scope>NUCLEOTIDE SEQUENCE [LARGE SCALE GENOMIC DNA]</scope>
    <source>
        <strain evidence="1 2">RF-GAM-744-WT-7</strain>
    </source>
</reference>
<sequence length="457" mass="46790">MLQKLGKTALASVAALGMIGLGGLMVGSQAYAEGIPYERLAGSTGVETSLAVARYTWGTEWPVVYVASNRNPVDALPAAAIGDGPVVLTDGINLNLGGANVGKIVILGGTGAVPADIEVQAQSLATAGVERLAGADRNMTARAIADRWMQVNGMAKKAYITRNADTGSPDAVAASALRDGPILTFTTDGSMTELMIYLGRMVPGLQEVVALGGEAAVPTGVLNVAVDGPEKSRLAGPNRYATAFEIAKTSGKGRTVYVAAGTALKDAMVAGAAQDGPILLTPPSGEGTFDQILTLGATKIVFVGGEGVLPDSTVAMAAGIRSGSDDGAAADGKGLEFTGTVRYMSLTELADFQNLSLEKAQKMGNPSFDYVILVLDKPTAISASYASDGTGISPETRTVSIIGLAVGAKEDILEWKGSDGKHVTVEVAPKALFWPSDVRLPIDAVHADDAIVTDQNA</sequence>
<dbReference type="EMBL" id="VUMY01000001">
    <property type="protein sequence ID" value="MST48666.1"/>
    <property type="molecule type" value="Genomic_DNA"/>
</dbReference>
<dbReference type="Pfam" id="PF04122">
    <property type="entry name" value="CW_binding_2"/>
    <property type="match status" value="3"/>
</dbReference>
<dbReference type="Proteomes" id="UP000442535">
    <property type="component" value="Unassembled WGS sequence"/>
</dbReference>
<evidence type="ECO:0000313" key="1">
    <source>
        <dbReference type="EMBL" id="MST48666.1"/>
    </source>
</evidence>
<name>A0A7K0JZK6_9ACTO</name>
<keyword evidence="2" id="KW-1185">Reference proteome</keyword>
<dbReference type="RefSeq" id="WP_154542558.1">
    <property type="nucleotide sequence ID" value="NZ_VUMY01000001.1"/>
</dbReference>
<evidence type="ECO:0000313" key="2">
    <source>
        <dbReference type="Proteomes" id="UP000442535"/>
    </source>
</evidence>